<feature type="compositionally biased region" description="Basic residues" evidence="1">
    <location>
        <begin position="54"/>
        <end position="64"/>
    </location>
</feature>
<accession>A0A8D8AA96</accession>
<dbReference type="AlphaFoldDB" id="A0A8D8AA96"/>
<evidence type="ECO:0000313" key="2">
    <source>
        <dbReference type="EMBL" id="CAG6453278.1"/>
    </source>
</evidence>
<sequence length="106" mass="12959">MFFFSNFFRFCQKKETHTTERAETSDANSSRHSFTHQHTHPRLSLCNTSLSVRERRKKVKKKQTKEKNNLLGTHHRRDQFFSLPREESKRKFIKRHFDTHTHHHAR</sequence>
<organism evidence="2">
    <name type="scientific">Culex pipiens</name>
    <name type="common">House mosquito</name>
    <dbReference type="NCBI Taxonomy" id="7175"/>
    <lineage>
        <taxon>Eukaryota</taxon>
        <taxon>Metazoa</taxon>
        <taxon>Ecdysozoa</taxon>
        <taxon>Arthropoda</taxon>
        <taxon>Hexapoda</taxon>
        <taxon>Insecta</taxon>
        <taxon>Pterygota</taxon>
        <taxon>Neoptera</taxon>
        <taxon>Endopterygota</taxon>
        <taxon>Diptera</taxon>
        <taxon>Nematocera</taxon>
        <taxon>Culicoidea</taxon>
        <taxon>Culicidae</taxon>
        <taxon>Culicinae</taxon>
        <taxon>Culicini</taxon>
        <taxon>Culex</taxon>
        <taxon>Culex</taxon>
    </lineage>
</organism>
<feature type="region of interest" description="Disordered" evidence="1">
    <location>
        <begin position="15"/>
        <end position="85"/>
    </location>
</feature>
<proteinExistence type="predicted"/>
<feature type="compositionally biased region" description="Basic and acidic residues" evidence="1">
    <location>
        <begin position="15"/>
        <end position="24"/>
    </location>
</feature>
<evidence type="ECO:0000256" key="1">
    <source>
        <dbReference type="SAM" id="MobiDB-lite"/>
    </source>
</evidence>
<dbReference type="EMBL" id="HBUE01022545">
    <property type="protein sequence ID" value="CAG6453278.1"/>
    <property type="molecule type" value="Transcribed_RNA"/>
</dbReference>
<name>A0A8D8AA96_CULPI</name>
<reference evidence="2" key="1">
    <citation type="submission" date="2021-05" db="EMBL/GenBank/DDBJ databases">
        <authorList>
            <person name="Alioto T."/>
            <person name="Alioto T."/>
            <person name="Gomez Garrido J."/>
        </authorList>
    </citation>
    <scope>NUCLEOTIDE SEQUENCE</scope>
</reference>
<protein>
    <submittedName>
        <fullName evidence="2">(northern house mosquito) hypothetical protein</fullName>
    </submittedName>
</protein>